<keyword evidence="10" id="KW-1185">Reference proteome</keyword>
<keyword evidence="5" id="KW-0472">Membrane</keyword>
<dbReference type="InterPro" id="IPR039426">
    <property type="entry name" value="TonB-dep_rcpt-like"/>
</dbReference>
<keyword evidence="4" id="KW-0812">Transmembrane</keyword>
<dbReference type="InterPro" id="IPR057601">
    <property type="entry name" value="Oar-like_b-barrel"/>
</dbReference>
<evidence type="ECO:0000256" key="4">
    <source>
        <dbReference type="ARBA" id="ARBA00022692"/>
    </source>
</evidence>
<feature type="region of interest" description="Disordered" evidence="7">
    <location>
        <begin position="312"/>
        <end position="333"/>
    </location>
</feature>
<gene>
    <name evidence="9" type="ORF">LZC94_30300</name>
</gene>
<protein>
    <submittedName>
        <fullName evidence="9">TonB-dependent receptor</fullName>
    </submittedName>
</protein>
<evidence type="ECO:0000256" key="5">
    <source>
        <dbReference type="ARBA" id="ARBA00023136"/>
    </source>
</evidence>
<evidence type="ECO:0000256" key="2">
    <source>
        <dbReference type="ARBA" id="ARBA00022448"/>
    </source>
</evidence>
<dbReference type="Gene3D" id="2.40.170.20">
    <property type="entry name" value="TonB-dependent receptor, beta-barrel domain"/>
    <property type="match status" value="1"/>
</dbReference>
<dbReference type="PANTHER" id="PTHR30069">
    <property type="entry name" value="TONB-DEPENDENT OUTER MEMBRANE RECEPTOR"/>
    <property type="match status" value="1"/>
</dbReference>
<organism evidence="9 10">
    <name type="scientific">Pendulispora albinea</name>
    <dbReference type="NCBI Taxonomy" id="2741071"/>
    <lineage>
        <taxon>Bacteria</taxon>
        <taxon>Pseudomonadati</taxon>
        <taxon>Myxococcota</taxon>
        <taxon>Myxococcia</taxon>
        <taxon>Myxococcales</taxon>
        <taxon>Sorangiineae</taxon>
        <taxon>Pendulisporaceae</taxon>
        <taxon>Pendulispora</taxon>
    </lineage>
</organism>
<accession>A0ABZ2LT26</accession>
<keyword evidence="9" id="KW-0675">Receptor</keyword>
<dbReference type="SUPFAM" id="SSF56935">
    <property type="entry name" value="Porins"/>
    <property type="match status" value="1"/>
</dbReference>
<dbReference type="Pfam" id="PF25183">
    <property type="entry name" value="OMP_b-brl_4"/>
    <property type="match status" value="1"/>
</dbReference>
<dbReference type="PANTHER" id="PTHR30069:SF46">
    <property type="entry name" value="OAR PROTEIN"/>
    <property type="match status" value="1"/>
</dbReference>
<feature type="compositionally biased region" description="Polar residues" evidence="7">
    <location>
        <begin position="324"/>
        <end position="333"/>
    </location>
</feature>
<feature type="region of interest" description="Disordered" evidence="7">
    <location>
        <begin position="720"/>
        <end position="751"/>
    </location>
</feature>
<proteinExistence type="predicted"/>
<evidence type="ECO:0000313" key="10">
    <source>
        <dbReference type="Proteomes" id="UP001370348"/>
    </source>
</evidence>
<feature type="compositionally biased region" description="Low complexity" evidence="7">
    <location>
        <begin position="312"/>
        <end position="323"/>
    </location>
</feature>
<evidence type="ECO:0000256" key="1">
    <source>
        <dbReference type="ARBA" id="ARBA00004571"/>
    </source>
</evidence>
<dbReference type="RefSeq" id="WP_394829966.1">
    <property type="nucleotide sequence ID" value="NZ_CP089984.1"/>
</dbReference>
<sequence length="778" mass="84271">MVTKSGSNENHASIWANWTPGALEGDREYPYFAGTAIQTRRSLANIYDLGFDRSGPISKDVLWYYAGFGLSRAIYNLDRSIYKSAPGAEHAPSEVIEARRRYHASFRSYQLFLKLDWRIDPRNKLSFTLAATPTESGGGGDYSVNPDTGLTESAVGEYNLTGTYGALAHERRSSAYDTVLKWTSTSDDKSKILDMTLGWHHQRGSTLGADGFGVGSGVGYAGVPAINYRRPSVRGINDFEQVSACEPAGTTRGAICPVPQYRTGGPGAIRVHVLDTYALKSVVTILARAAGRHVMKFGSELEWATSWASEGISGGESSSESSSDQTHTVTSTGYLTSPDRAVYLDRHVARTHGISVGGFIQDSWAIGDGITANIGVRYDNQFIIDDGGKLVLSAPNQVSPRIGLVVDPLQTGRTKLFVSYGRYAESVPLDLASRMAPSTSARRRPQPGGTASLLTYPAQGGALGSGIPDRGNVPAFAGKPMVDPDLRPQSVSEIGAGAEYELFRSGRIGVSYVRRWLNTVIEDMSGDEGATYFIGNPGRGIAKSFPEARRDYDAGTLYFIKSFGDGWLAQTSYTLSWLRGNVSGYYQPYTGRLEPHAGTSFDLKSLLVNANGDLPGDRRHSFKVYGAKDFEVTREATAQIGVSFQLRSGGPTSFRGAHPLYGPDSVFILPSGAGERLPWSANVGTHVGWSWRFESGVTVALVLDVFNLLDVHGALGRDERYTSSDVRPVPKGTRSDLPGKVRASTGEPLTPELVNPNFGHATFYQEPRQFRFGVRGSF</sequence>
<name>A0ABZ2LT26_9BACT</name>
<keyword evidence="2" id="KW-0813">Transport</keyword>
<dbReference type="PROSITE" id="PS01156">
    <property type="entry name" value="TONB_DEPENDENT_REC_2"/>
    <property type="match status" value="1"/>
</dbReference>
<keyword evidence="6" id="KW-0998">Cell outer membrane</keyword>
<evidence type="ECO:0000313" key="9">
    <source>
        <dbReference type="EMBL" id="WXB12132.1"/>
    </source>
</evidence>
<evidence type="ECO:0000256" key="6">
    <source>
        <dbReference type="ARBA" id="ARBA00023237"/>
    </source>
</evidence>
<comment type="subcellular location">
    <subcellularLocation>
        <location evidence="1">Cell outer membrane</location>
        <topology evidence="1">Multi-pass membrane protein</topology>
    </subcellularLocation>
</comment>
<evidence type="ECO:0000256" key="7">
    <source>
        <dbReference type="SAM" id="MobiDB-lite"/>
    </source>
</evidence>
<dbReference type="Proteomes" id="UP001370348">
    <property type="component" value="Chromosome"/>
</dbReference>
<reference evidence="9 10" key="1">
    <citation type="submission" date="2021-12" db="EMBL/GenBank/DDBJ databases">
        <title>Discovery of the Pendulisporaceae a myxobacterial family with distinct sporulation behavior and unique specialized metabolism.</title>
        <authorList>
            <person name="Garcia R."/>
            <person name="Popoff A."/>
            <person name="Bader C.D."/>
            <person name="Loehr J."/>
            <person name="Walesch S."/>
            <person name="Walt C."/>
            <person name="Boldt J."/>
            <person name="Bunk B."/>
            <person name="Haeckl F.J.F.P.J."/>
            <person name="Gunesch A.P."/>
            <person name="Birkelbach J."/>
            <person name="Nuebel U."/>
            <person name="Pietschmann T."/>
            <person name="Bach T."/>
            <person name="Mueller R."/>
        </authorList>
    </citation>
    <scope>NUCLEOTIDE SEQUENCE [LARGE SCALE GENOMIC DNA]</scope>
    <source>
        <strain evidence="9 10">MSr11954</strain>
    </source>
</reference>
<dbReference type="InterPro" id="IPR010917">
    <property type="entry name" value="TonB_rcpt_CS"/>
</dbReference>
<evidence type="ECO:0000256" key="3">
    <source>
        <dbReference type="ARBA" id="ARBA00022452"/>
    </source>
</evidence>
<keyword evidence="3" id="KW-1134">Transmembrane beta strand</keyword>
<evidence type="ECO:0000259" key="8">
    <source>
        <dbReference type="Pfam" id="PF25183"/>
    </source>
</evidence>
<dbReference type="InterPro" id="IPR036942">
    <property type="entry name" value="Beta-barrel_TonB_sf"/>
</dbReference>
<dbReference type="EMBL" id="CP089984">
    <property type="protein sequence ID" value="WXB12132.1"/>
    <property type="molecule type" value="Genomic_DNA"/>
</dbReference>
<feature type="domain" description="TonB-dependent transporter Oar-like beta-barrel" evidence="8">
    <location>
        <begin position="104"/>
        <end position="384"/>
    </location>
</feature>